<comment type="caution">
    <text evidence="3">The sequence shown here is derived from an EMBL/GenBank/DDBJ whole genome shotgun (WGS) entry which is preliminary data.</text>
</comment>
<dbReference type="OrthoDB" id="5427070at2759"/>
<evidence type="ECO:0000256" key="1">
    <source>
        <dbReference type="SAM" id="MobiDB-lite"/>
    </source>
</evidence>
<accession>A0A2S4L8I2</accession>
<feature type="compositionally biased region" description="Acidic residues" evidence="1">
    <location>
        <begin position="170"/>
        <end position="186"/>
    </location>
</feature>
<evidence type="ECO:0000256" key="2">
    <source>
        <dbReference type="SAM" id="Phobius"/>
    </source>
</evidence>
<keyword evidence="2" id="KW-1133">Transmembrane helix</keyword>
<sequence>AALKASSSTSVVGRHHSRGEGPRPPCRPHGQHSSTRLAQHPRFPCPATMAPTSLSLLKTLFVPAVVSLLIFLVLTFVLVPVWRRNRNRYSQYLPINSISDRTSSLRHRIVGRFAGLNTLATFLSARQVVFAHGAADDGEELGDVDEETWRAIESHVPSAQLDSSRRLSQDLEEGFMDDSDEEPDRR</sequence>
<dbReference type="Proteomes" id="UP000237481">
    <property type="component" value="Unassembled WGS sequence"/>
</dbReference>
<feature type="transmembrane region" description="Helical" evidence="2">
    <location>
        <begin position="60"/>
        <end position="82"/>
    </location>
</feature>
<feature type="compositionally biased region" description="Polar residues" evidence="1">
    <location>
        <begin position="1"/>
        <end position="11"/>
    </location>
</feature>
<dbReference type="AlphaFoldDB" id="A0A2S4L8I2"/>
<keyword evidence="2" id="KW-0812">Transmembrane</keyword>
<feature type="non-terminal residue" evidence="3">
    <location>
        <position position="1"/>
    </location>
</feature>
<proteinExistence type="predicted"/>
<dbReference type="EMBL" id="PKSG01000107">
    <property type="protein sequence ID" value="POR38727.1"/>
    <property type="molecule type" value="Genomic_DNA"/>
</dbReference>
<keyword evidence="4" id="KW-1185">Reference proteome</keyword>
<evidence type="ECO:0000313" key="4">
    <source>
        <dbReference type="Proteomes" id="UP000237481"/>
    </source>
</evidence>
<evidence type="ECO:0000313" key="3">
    <source>
        <dbReference type="EMBL" id="POR38727.1"/>
    </source>
</evidence>
<gene>
    <name evidence="3" type="ORF">TPAR_01077</name>
</gene>
<organism evidence="3 4">
    <name type="scientific">Tolypocladium paradoxum</name>
    <dbReference type="NCBI Taxonomy" id="94208"/>
    <lineage>
        <taxon>Eukaryota</taxon>
        <taxon>Fungi</taxon>
        <taxon>Dikarya</taxon>
        <taxon>Ascomycota</taxon>
        <taxon>Pezizomycotina</taxon>
        <taxon>Sordariomycetes</taxon>
        <taxon>Hypocreomycetidae</taxon>
        <taxon>Hypocreales</taxon>
        <taxon>Ophiocordycipitaceae</taxon>
        <taxon>Tolypocladium</taxon>
    </lineage>
</organism>
<feature type="region of interest" description="Disordered" evidence="1">
    <location>
        <begin position="156"/>
        <end position="186"/>
    </location>
</feature>
<protein>
    <submittedName>
        <fullName evidence="3">Uncharacterized protein</fullName>
    </submittedName>
</protein>
<keyword evidence="2" id="KW-0472">Membrane</keyword>
<dbReference type="STRING" id="94208.A0A2S4L8I2"/>
<feature type="region of interest" description="Disordered" evidence="1">
    <location>
        <begin position="1"/>
        <end position="42"/>
    </location>
</feature>
<name>A0A2S4L8I2_9HYPO</name>
<reference evidence="3 4" key="1">
    <citation type="submission" date="2018-01" db="EMBL/GenBank/DDBJ databases">
        <title>Harnessing the power of phylogenomics to disentangle the directionality and signatures of interkingdom host jumping in the parasitic fungal genus Tolypocladium.</title>
        <authorList>
            <person name="Quandt C.A."/>
            <person name="Patterson W."/>
            <person name="Spatafora J.W."/>
        </authorList>
    </citation>
    <scope>NUCLEOTIDE SEQUENCE [LARGE SCALE GENOMIC DNA]</scope>
    <source>
        <strain evidence="3 4">NRBC 100945</strain>
    </source>
</reference>